<evidence type="ECO:0000313" key="5">
    <source>
        <dbReference type="EMBL" id="KAG2449497.1"/>
    </source>
</evidence>
<evidence type="ECO:0000256" key="1">
    <source>
        <dbReference type="ARBA" id="ARBA00022603"/>
    </source>
</evidence>
<evidence type="ECO:0000256" key="4">
    <source>
        <dbReference type="SAM" id="SignalP"/>
    </source>
</evidence>
<feature type="region of interest" description="Disordered" evidence="3">
    <location>
        <begin position="579"/>
        <end position="606"/>
    </location>
</feature>
<keyword evidence="6" id="KW-1185">Reference proteome</keyword>
<keyword evidence="2" id="KW-0808">Transferase</keyword>
<reference evidence="5" key="1">
    <citation type="journal article" date="2020" name="bioRxiv">
        <title>Comparative genomics of Chlamydomonas.</title>
        <authorList>
            <person name="Craig R.J."/>
            <person name="Hasan A.R."/>
            <person name="Ness R.W."/>
            <person name="Keightley P.D."/>
        </authorList>
    </citation>
    <scope>NUCLEOTIDE SEQUENCE</scope>
    <source>
        <strain evidence="5">CCAP 11/173</strain>
    </source>
</reference>
<dbReference type="AlphaFoldDB" id="A0A836B711"/>
<accession>A0A836B711</accession>
<dbReference type="PANTHER" id="PTHR40048:SF1">
    <property type="entry name" value="RHAMNOSYL O-METHYLTRANSFERASE"/>
    <property type="match status" value="1"/>
</dbReference>
<evidence type="ECO:0008006" key="7">
    <source>
        <dbReference type="Google" id="ProtNLM"/>
    </source>
</evidence>
<organism evidence="5 6">
    <name type="scientific">Chlamydomonas schloesseri</name>
    <dbReference type="NCBI Taxonomy" id="2026947"/>
    <lineage>
        <taxon>Eukaryota</taxon>
        <taxon>Viridiplantae</taxon>
        <taxon>Chlorophyta</taxon>
        <taxon>core chlorophytes</taxon>
        <taxon>Chlorophyceae</taxon>
        <taxon>CS clade</taxon>
        <taxon>Chlamydomonadales</taxon>
        <taxon>Chlamydomonadaceae</taxon>
        <taxon>Chlamydomonas</taxon>
    </lineage>
</organism>
<dbReference type="GO" id="GO:0008610">
    <property type="term" value="P:lipid biosynthetic process"/>
    <property type="evidence" value="ECO:0007669"/>
    <property type="project" value="InterPro"/>
</dbReference>
<feature type="compositionally biased region" description="Acidic residues" evidence="3">
    <location>
        <begin position="594"/>
        <end position="606"/>
    </location>
</feature>
<feature type="compositionally biased region" description="Low complexity" evidence="3">
    <location>
        <begin position="260"/>
        <end position="284"/>
    </location>
</feature>
<dbReference type="InterPro" id="IPR029063">
    <property type="entry name" value="SAM-dependent_MTases_sf"/>
</dbReference>
<feature type="signal peptide" evidence="4">
    <location>
        <begin position="1"/>
        <end position="24"/>
    </location>
</feature>
<dbReference type="GO" id="GO:0032259">
    <property type="term" value="P:methylation"/>
    <property type="evidence" value="ECO:0007669"/>
    <property type="project" value="UniProtKB-KW"/>
</dbReference>
<dbReference type="OrthoDB" id="186626at2759"/>
<feature type="compositionally biased region" description="Low complexity" evidence="3">
    <location>
        <begin position="1000"/>
        <end position="1016"/>
    </location>
</feature>
<proteinExistence type="predicted"/>
<sequence length="1171" mass="125492">MHTRSVAGLLLPLLLAVALGLTSAQDRGGQPRLRRLPDAAVTIDLYEVLGPDAYSKGVIWQPDRCYAPVSQRMDGQPTEARVAKLEAMLEQDLILALSKATGRPVQGLNRTVSFPQLYGTPGFDQLALESDHVYRKKAMRAAYADPAYWRWLELASEVVNRYTVSNRDPVTGQLPMVCPNATVTALVGNVSRASAQVDCANASSIIAEMGYFLDPHIQIKTISGRVIRDPGWCSVRWQYSPYAKWVKQERLMKRLAPATSPSDGSSNSSSSGTGSSSSSSSLASPFAGGQQRFRFDNRHKDRLVFLFDMMYEISHAFKNQHWLGAVVQQNPFDMYVITDLISRLRPALIIETGTANGGSALLWASMLELNSLADSTTTGSSSSTTGSSSSTTGSSSSSSGYRPRVITLDVNAPELVSWAGINTFHPVNNSLWAKYVTFIKGSSVGQEALTQVRAAAAAAAAHGPVLVLLDSDHTQEHVLLEAKHYCPLVTPGSYCIVEDTKLSRFSVVDGPTPAIARFLAAHPELGFQVDRVREPFYTQHVGGYLFRRPAAAAAGNKVRRALQQQAANTAAAAAATAATAASVPGSQPGGEAEQQQEQEEEYDYSDEYEDGSVLLVPGEQQQLQQQLQQQQQQQQQAAGGLRTLLQVAGGGGGGAGGGGGGGGGGRRVLPQGVIPINLYELLGPSRYSHGVAWQPLTCYAAVADHLKGASDGAARLAKLEAALEKELLAALSEVTGTPLSSLNGGSSFPLASGLAPGLNQALIESSWDTAYSRAALRRVSADPRYWRWQRSLTAALSRHMVLGVRPGSGARRVACPSEQVKALLGTNLEDTPGITCGGAGSAGGANNADASANEAALLEAVGLFPYAQSSVRSIVERVMRQPGWCSAHPAYNPYGLWLKKARITAPPSGPNDIRFNVSDSHQDRVLFLFDLLYEAEAAFKRQYWLGAVAQQNPFDMYALTDIIHHVQPDLIIETGTANGGSALIWSSVLELMQYSYRNGSSSSSGNSSSSSSGSSSPAKPARVLTVDLVHPTKAHWAGEGHPTSDPTQHPLWKKYVTFIEGSSTSPPVLQQLREAAAAAARVVVFLDSGHEAKHVREEMDALCGLVTNGSYCVVQDTKISRFSAFGGPRAAVSGFLRDHGHHGPAARWRLDREREPFYTHHPGGYLQRVAP</sequence>
<comment type="caution">
    <text evidence="5">The sequence shown here is derived from an EMBL/GenBank/DDBJ whole genome shotgun (WGS) entry which is preliminary data.</text>
</comment>
<evidence type="ECO:0000256" key="3">
    <source>
        <dbReference type="SAM" id="MobiDB-lite"/>
    </source>
</evidence>
<evidence type="ECO:0000256" key="2">
    <source>
        <dbReference type="ARBA" id="ARBA00022679"/>
    </source>
</evidence>
<dbReference type="Proteomes" id="UP000613740">
    <property type="component" value="Unassembled WGS sequence"/>
</dbReference>
<feature type="chain" id="PRO_5032904608" description="Rhamnosyl O-methyltransferase" evidence="4">
    <location>
        <begin position="25"/>
        <end position="1171"/>
    </location>
</feature>
<feature type="compositionally biased region" description="Low complexity" evidence="3">
    <location>
        <begin position="376"/>
        <end position="400"/>
    </location>
</feature>
<keyword evidence="1" id="KW-0489">Methyltransferase</keyword>
<gene>
    <name evidence="5" type="ORF">HYH02_005641</name>
</gene>
<dbReference type="Gene3D" id="3.40.50.150">
    <property type="entry name" value="Vaccinia Virus protein VP39"/>
    <property type="match status" value="2"/>
</dbReference>
<evidence type="ECO:0000313" key="6">
    <source>
        <dbReference type="Proteomes" id="UP000613740"/>
    </source>
</evidence>
<keyword evidence="4" id="KW-0732">Signal</keyword>
<dbReference type="GO" id="GO:0005886">
    <property type="term" value="C:plasma membrane"/>
    <property type="evidence" value="ECO:0007669"/>
    <property type="project" value="TreeGrafter"/>
</dbReference>
<dbReference type="EMBL" id="JAEHOD010000014">
    <property type="protein sequence ID" value="KAG2449497.1"/>
    <property type="molecule type" value="Genomic_DNA"/>
</dbReference>
<protein>
    <recommendedName>
        <fullName evidence="7">Rhamnosyl O-methyltransferase</fullName>
    </recommendedName>
</protein>
<dbReference type="InterPro" id="IPR007072">
    <property type="entry name" value="RNMT_CmcI"/>
</dbReference>
<feature type="region of interest" description="Disordered" evidence="3">
    <location>
        <begin position="256"/>
        <end position="287"/>
    </location>
</feature>
<dbReference type="SUPFAM" id="SSF53335">
    <property type="entry name" value="S-adenosyl-L-methionine-dependent methyltransferases"/>
    <property type="match status" value="2"/>
</dbReference>
<name>A0A836B711_9CHLO</name>
<feature type="region of interest" description="Disordered" evidence="3">
    <location>
        <begin position="1000"/>
        <end position="1019"/>
    </location>
</feature>
<feature type="region of interest" description="Disordered" evidence="3">
    <location>
        <begin position="376"/>
        <end position="401"/>
    </location>
</feature>
<dbReference type="Pfam" id="PF04989">
    <property type="entry name" value="RMNT_CmcI"/>
    <property type="match status" value="2"/>
</dbReference>
<dbReference type="PANTHER" id="PTHR40048">
    <property type="entry name" value="RHAMNOSYL O-METHYLTRANSFERASE"/>
    <property type="match status" value="1"/>
</dbReference>
<dbReference type="GO" id="GO:0008168">
    <property type="term" value="F:methyltransferase activity"/>
    <property type="evidence" value="ECO:0007669"/>
    <property type="project" value="UniProtKB-KW"/>
</dbReference>